<reference evidence="2" key="2">
    <citation type="submission" date="2013-07" db="EMBL/GenBank/DDBJ databases">
        <authorList>
            <consortium name="The Broad Institute Genome Sequencing Platform"/>
            <person name="Cuomo C."/>
            <person name="Litvintseva A."/>
            <person name="Chen Y."/>
            <person name="Heitman J."/>
            <person name="Sun S."/>
            <person name="Springer D."/>
            <person name="Dromer F."/>
            <person name="Young S.K."/>
            <person name="Zeng Q."/>
            <person name="Gargeya S."/>
            <person name="Fitzgerald M."/>
            <person name="Abouelleil A."/>
            <person name="Alvarado L."/>
            <person name="Berlin A.M."/>
            <person name="Chapman S.B."/>
            <person name="Dewar J."/>
            <person name="Goldberg J."/>
            <person name="Griggs A."/>
            <person name="Gujja S."/>
            <person name="Hansen M."/>
            <person name="Howarth C."/>
            <person name="Imamovic A."/>
            <person name="Larimer J."/>
            <person name="McCowan C."/>
            <person name="Murphy C."/>
            <person name="Pearson M."/>
            <person name="Priest M."/>
            <person name="Roberts A."/>
            <person name="Saif S."/>
            <person name="Shea T."/>
            <person name="Sykes S."/>
            <person name="Wortman J."/>
            <person name="Nusbaum C."/>
            <person name="Birren B."/>
        </authorList>
    </citation>
    <scope>NUCLEOTIDE SEQUENCE</scope>
    <source>
        <strain evidence="2">CBS 10118</strain>
    </source>
</reference>
<reference evidence="1" key="1">
    <citation type="submission" date="2013-07" db="EMBL/GenBank/DDBJ databases">
        <title>The Genome Sequence of Cryptococcus bestiolae CBS10118.</title>
        <authorList>
            <consortium name="The Broad Institute Genome Sequencing Platform"/>
            <person name="Cuomo C."/>
            <person name="Litvintseva A."/>
            <person name="Chen Y."/>
            <person name="Heitman J."/>
            <person name="Sun S."/>
            <person name="Springer D."/>
            <person name="Dromer F."/>
            <person name="Young S.K."/>
            <person name="Zeng Q."/>
            <person name="Gargeya S."/>
            <person name="Fitzgerald M."/>
            <person name="Abouelleil A."/>
            <person name="Alvarado L."/>
            <person name="Berlin A.M."/>
            <person name="Chapman S.B."/>
            <person name="Dewar J."/>
            <person name="Goldberg J."/>
            <person name="Griggs A."/>
            <person name="Gujja S."/>
            <person name="Hansen M."/>
            <person name="Howarth C."/>
            <person name="Imamovic A."/>
            <person name="Larimer J."/>
            <person name="McCowan C."/>
            <person name="Murphy C."/>
            <person name="Pearson M."/>
            <person name="Priest M."/>
            <person name="Roberts A."/>
            <person name="Saif S."/>
            <person name="Shea T."/>
            <person name="Sykes S."/>
            <person name="Wortman J."/>
            <person name="Nusbaum C."/>
            <person name="Birren B."/>
        </authorList>
    </citation>
    <scope>NUCLEOTIDE SEQUENCE [LARGE SCALE GENOMIC DNA]</scope>
    <source>
        <strain evidence="1">CBS 10118</strain>
    </source>
</reference>
<dbReference type="GeneID" id="30207043"/>
<gene>
    <name evidence="1" type="ORF">I302_02644</name>
    <name evidence="2" type="ORF">I302_103938</name>
</gene>
<dbReference type="EMBL" id="CP144542">
    <property type="protein sequence ID" value="WVW81935.1"/>
    <property type="molecule type" value="Genomic_DNA"/>
</dbReference>
<name>A0A1B9G9T1_9TREE</name>
<sequence length="240" mass="27777">MPRTSYFAPYKLFADLLNIPQPTSKEENSIPLDFHSSTINSFLDWLSISKTASHNFGLSFEGSKALLDFAEHILSDELKELMGDQLIRSAGGNSDKLLALACEKNHLYMAKSALRNWRPMSPNRFPQGQSEHGRVAHLGRSIEQLSDEWNTELLTLILYHTSTTKKNLVLGKKDWESIIDTFDPGQRRQEDSVREDKKYLNKRGHNHSCDCGCNKYNKESKHYFEYGREEEDSRYLYEDY</sequence>
<proteinExistence type="predicted"/>
<reference evidence="1" key="3">
    <citation type="submission" date="2014-01" db="EMBL/GenBank/DDBJ databases">
        <title>Evolution of pathogenesis and genome organization in the Tremellales.</title>
        <authorList>
            <person name="Cuomo C."/>
            <person name="Litvintseva A."/>
            <person name="Heitman J."/>
            <person name="Chen Y."/>
            <person name="Sun S."/>
            <person name="Springer D."/>
            <person name="Dromer F."/>
            <person name="Young S."/>
            <person name="Zeng Q."/>
            <person name="Chapman S."/>
            <person name="Gujja S."/>
            <person name="Saif S."/>
            <person name="Birren B."/>
        </authorList>
    </citation>
    <scope>NUCLEOTIDE SEQUENCE</scope>
    <source>
        <strain evidence="1">CBS 10118</strain>
    </source>
</reference>
<dbReference type="KEGG" id="kbi:30207043"/>
<evidence type="ECO:0000313" key="2">
    <source>
        <dbReference type="EMBL" id="WVW81935.1"/>
    </source>
</evidence>
<dbReference type="AlphaFoldDB" id="A0A1B9G9T1"/>
<keyword evidence="3" id="KW-1185">Reference proteome</keyword>
<evidence type="ECO:0000313" key="1">
    <source>
        <dbReference type="EMBL" id="OCF27795.1"/>
    </source>
</evidence>
<protein>
    <submittedName>
        <fullName evidence="1">Uncharacterized protein</fullName>
    </submittedName>
</protein>
<dbReference type="EMBL" id="KI894019">
    <property type="protein sequence ID" value="OCF27795.1"/>
    <property type="molecule type" value="Genomic_DNA"/>
</dbReference>
<organism evidence="1">
    <name type="scientific">Kwoniella bestiolae CBS 10118</name>
    <dbReference type="NCBI Taxonomy" id="1296100"/>
    <lineage>
        <taxon>Eukaryota</taxon>
        <taxon>Fungi</taxon>
        <taxon>Dikarya</taxon>
        <taxon>Basidiomycota</taxon>
        <taxon>Agaricomycotina</taxon>
        <taxon>Tremellomycetes</taxon>
        <taxon>Tremellales</taxon>
        <taxon>Cryptococcaceae</taxon>
        <taxon>Kwoniella</taxon>
    </lineage>
</organism>
<accession>A0A1B9G9T1</accession>
<reference evidence="2" key="4">
    <citation type="submission" date="2024-02" db="EMBL/GenBank/DDBJ databases">
        <title>Comparative genomics of Cryptococcus and Kwoniella reveals pathogenesis evolution and contrasting modes of karyotype evolution via chromosome fusion or intercentromeric recombination.</title>
        <authorList>
            <person name="Coelho M.A."/>
            <person name="David-Palma M."/>
            <person name="Shea T."/>
            <person name="Bowers K."/>
            <person name="McGinley-Smith S."/>
            <person name="Mohammad A.W."/>
            <person name="Gnirke A."/>
            <person name="Yurkov A.M."/>
            <person name="Nowrousian M."/>
            <person name="Sun S."/>
            <person name="Cuomo C.A."/>
            <person name="Heitman J."/>
        </authorList>
    </citation>
    <scope>NUCLEOTIDE SEQUENCE</scope>
    <source>
        <strain evidence="2">CBS 10118</strain>
    </source>
</reference>
<dbReference type="RefSeq" id="XP_019048865.1">
    <property type="nucleotide sequence ID" value="XM_019189303.1"/>
</dbReference>
<dbReference type="VEuPathDB" id="FungiDB:I302_02644"/>
<evidence type="ECO:0000313" key="3">
    <source>
        <dbReference type="Proteomes" id="UP000092730"/>
    </source>
</evidence>
<dbReference type="Proteomes" id="UP000092730">
    <property type="component" value="Chromosome 2"/>
</dbReference>